<name>A0A0B7AAP3_9EUPU</name>
<protein>
    <submittedName>
        <fullName evidence="2">Uncharacterized protein</fullName>
    </submittedName>
</protein>
<evidence type="ECO:0000313" key="2">
    <source>
        <dbReference type="EMBL" id="CEK77091.1"/>
    </source>
</evidence>
<accession>A0A0B7AAP3</accession>
<gene>
    <name evidence="2" type="primary">ORF103006</name>
</gene>
<feature type="region of interest" description="Disordered" evidence="1">
    <location>
        <begin position="41"/>
        <end position="77"/>
    </location>
</feature>
<feature type="compositionally biased region" description="Basic and acidic residues" evidence="1">
    <location>
        <begin position="53"/>
        <end position="62"/>
    </location>
</feature>
<reference evidence="2" key="1">
    <citation type="submission" date="2014-12" db="EMBL/GenBank/DDBJ databases">
        <title>Insight into the proteome of Arion vulgaris.</title>
        <authorList>
            <person name="Aradska J."/>
            <person name="Bulat T."/>
            <person name="Smidak R."/>
            <person name="Sarate P."/>
            <person name="Gangsoo J."/>
            <person name="Sialana F."/>
            <person name="Bilban M."/>
            <person name="Lubec G."/>
        </authorList>
    </citation>
    <scope>NUCLEOTIDE SEQUENCE</scope>
    <source>
        <tissue evidence="2">Skin</tissue>
    </source>
</reference>
<evidence type="ECO:0000256" key="1">
    <source>
        <dbReference type="SAM" id="MobiDB-lite"/>
    </source>
</evidence>
<dbReference type="EMBL" id="HACG01030226">
    <property type="protein sequence ID" value="CEK77091.1"/>
    <property type="molecule type" value="Transcribed_RNA"/>
</dbReference>
<organism evidence="2">
    <name type="scientific">Arion vulgaris</name>
    <dbReference type="NCBI Taxonomy" id="1028688"/>
    <lineage>
        <taxon>Eukaryota</taxon>
        <taxon>Metazoa</taxon>
        <taxon>Spiralia</taxon>
        <taxon>Lophotrochozoa</taxon>
        <taxon>Mollusca</taxon>
        <taxon>Gastropoda</taxon>
        <taxon>Heterobranchia</taxon>
        <taxon>Euthyneura</taxon>
        <taxon>Panpulmonata</taxon>
        <taxon>Eupulmonata</taxon>
        <taxon>Stylommatophora</taxon>
        <taxon>Helicina</taxon>
        <taxon>Arionoidea</taxon>
        <taxon>Arionidae</taxon>
        <taxon>Arion</taxon>
    </lineage>
</organism>
<proteinExistence type="predicted"/>
<dbReference type="AlphaFoldDB" id="A0A0B7AAP3"/>
<sequence>MGQCVSNERCLVSESRQLKKEQSRFSYTYHDEQNWIRNIDENEHSHHSMPAPVEEKAAEKAAENVLQPLPSETQADA</sequence>